<keyword evidence="2" id="KW-0472">Membrane</keyword>
<accession>A0ABM0YXM2</accession>
<keyword evidence="1" id="KW-0175">Coiled coil</keyword>
<dbReference type="InterPro" id="IPR002083">
    <property type="entry name" value="MATH/TRAF_dom"/>
</dbReference>
<dbReference type="PANTHER" id="PTHR46236:SF33">
    <property type="entry name" value="MEPRIN AND TRAF-LIKE DOMAIN-CONTAINING PROTEIN-RELATED"/>
    <property type="match status" value="1"/>
</dbReference>
<dbReference type="InterPro" id="IPR008974">
    <property type="entry name" value="TRAF-like"/>
</dbReference>
<organism evidence="4 5">
    <name type="scientific">Camelina sativa</name>
    <name type="common">False flax</name>
    <name type="synonym">Myagrum sativum</name>
    <dbReference type="NCBI Taxonomy" id="90675"/>
    <lineage>
        <taxon>Eukaryota</taxon>
        <taxon>Viridiplantae</taxon>
        <taxon>Streptophyta</taxon>
        <taxon>Embryophyta</taxon>
        <taxon>Tracheophyta</taxon>
        <taxon>Spermatophyta</taxon>
        <taxon>Magnoliopsida</taxon>
        <taxon>eudicotyledons</taxon>
        <taxon>Gunneridae</taxon>
        <taxon>Pentapetalae</taxon>
        <taxon>rosids</taxon>
        <taxon>malvids</taxon>
        <taxon>Brassicales</taxon>
        <taxon>Brassicaceae</taxon>
        <taxon>Camelineae</taxon>
        <taxon>Camelina</taxon>
    </lineage>
</organism>
<dbReference type="PANTHER" id="PTHR46236">
    <property type="entry name" value="TRAF-LIKE SUPERFAMILY PROTEIN"/>
    <property type="match status" value="1"/>
</dbReference>
<dbReference type="Gene3D" id="2.60.210.10">
    <property type="entry name" value="Apoptosis, Tumor Necrosis Factor Receptor Associated Protein 2, Chain A"/>
    <property type="match status" value="1"/>
</dbReference>
<dbReference type="GeneID" id="104784155"/>
<keyword evidence="4" id="KW-1185">Reference proteome</keyword>
<feature type="domain" description="MATH" evidence="3">
    <location>
        <begin position="6"/>
        <end position="131"/>
    </location>
</feature>
<feature type="transmembrane region" description="Helical" evidence="2">
    <location>
        <begin position="196"/>
        <end position="215"/>
    </location>
</feature>
<dbReference type="CDD" id="cd00121">
    <property type="entry name" value="MATH"/>
    <property type="match status" value="1"/>
</dbReference>
<evidence type="ECO:0000259" key="3">
    <source>
        <dbReference type="PROSITE" id="PS50144"/>
    </source>
</evidence>
<dbReference type="SMART" id="SM00061">
    <property type="entry name" value="MATH"/>
    <property type="match status" value="1"/>
</dbReference>
<evidence type="ECO:0000313" key="4">
    <source>
        <dbReference type="Proteomes" id="UP000694864"/>
    </source>
</evidence>
<dbReference type="RefSeq" id="XP_010507518.1">
    <property type="nucleotide sequence ID" value="XM_010509216.1"/>
</dbReference>
<name>A0ABM0YXM2_CAMSA</name>
<dbReference type="SUPFAM" id="SSF49599">
    <property type="entry name" value="TRAF domain-like"/>
    <property type="match status" value="1"/>
</dbReference>
<dbReference type="Proteomes" id="UP000694864">
    <property type="component" value="Chromosome 4"/>
</dbReference>
<reference evidence="4" key="1">
    <citation type="journal article" date="2014" name="Nat. Commun.">
        <title>The emerging biofuel crop Camelina sativa retains a highly undifferentiated hexaploid genome structure.</title>
        <authorList>
            <person name="Kagale S."/>
            <person name="Koh C."/>
            <person name="Nixon J."/>
            <person name="Bollina V."/>
            <person name="Clarke W.E."/>
            <person name="Tuteja R."/>
            <person name="Spillane C."/>
            <person name="Robinson S.J."/>
            <person name="Links M.G."/>
            <person name="Clarke C."/>
            <person name="Higgins E.E."/>
            <person name="Huebert T."/>
            <person name="Sharpe A.G."/>
            <person name="Parkin I.A."/>
        </authorList>
    </citation>
    <scope>NUCLEOTIDE SEQUENCE [LARGE SCALE GENOMIC DNA]</scope>
    <source>
        <strain evidence="4">cv. DH55</strain>
    </source>
</reference>
<evidence type="ECO:0000256" key="2">
    <source>
        <dbReference type="SAM" id="Phobius"/>
    </source>
</evidence>
<keyword evidence="2" id="KW-1133">Transmembrane helix</keyword>
<evidence type="ECO:0000313" key="5">
    <source>
        <dbReference type="RefSeq" id="XP_010507518.1"/>
    </source>
</evidence>
<keyword evidence="2" id="KW-0812">Transmembrane</keyword>
<dbReference type="Pfam" id="PF22486">
    <property type="entry name" value="MATH_2"/>
    <property type="match status" value="1"/>
</dbReference>
<evidence type="ECO:0000256" key="1">
    <source>
        <dbReference type="ARBA" id="ARBA00023054"/>
    </source>
</evidence>
<gene>
    <name evidence="5" type="primary">LOC104784155</name>
</gene>
<dbReference type="PROSITE" id="PS50144">
    <property type="entry name" value="MATH"/>
    <property type="match status" value="1"/>
</dbReference>
<proteinExistence type="predicted"/>
<protein>
    <submittedName>
        <fullName evidence="5">MATH domain and coiled-coil domain-containing protein At3g58340</fullName>
    </submittedName>
</protein>
<dbReference type="InterPro" id="IPR050804">
    <property type="entry name" value="MCC"/>
</dbReference>
<sequence length="235" mass="26220">MAKQVDKKFGWVIKDFSSLQSEKCCSVPVLISDCKWRILAFPKGNNSDYFSLYLDVADFESLPCGWRGIVNFRLTIVNHLSKKLSILKETEHCFDGKSTTWGFPAMLPLSKLHDKDGGFLLNGEAMIVAELDVLEVIGTLNASEKTEDASELVSKKKEIDGLESNDLLKKTSPLKETNNVNGTKQVSVKFSPKNKLIWIGFLITVVLLICAYGAAQDELLAARMKISILEKMLQK</sequence>
<reference evidence="5" key="2">
    <citation type="submission" date="2025-08" db="UniProtKB">
        <authorList>
            <consortium name="RefSeq"/>
        </authorList>
    </citation>
    <scope>IDENTIFICATION</scope>
    <source>
        <tissue evidence="5">Leaf</tissue>
    </source>
</reference>